<dbReference type="Pfam" id="PF02210">
    <property type="entry name" value="Laminin_G_2"/>
    <property type="match status" value="1"/>
</dbReference>
<dbReference type="GO" id="GO:0048513">
    <property type="term" value="P:animal organ development"/>
    <property type="evidence" value="ECO:0007669"/>
    <property type="project" value="UniProtKB-ARBA"/>
</dbReference>
<feature type="disulfide bond" evidence="6">
    <location>
        <begin position="95"/>
        <end position="104"/>
    </location>
</feature>
<dbReference type="PANTHER" id="PTHR15036">
    <property type="entry name" value="PIKACHURIN-LIKE PROTEIN"/>
    <property type="match status" value="1"/>
</dbReference>
<dbReference type="InterPro" id="IPR001881">
    <property type="entry name" value="EGF-like_Ca-bd_dom"/>
</dbReference>
<dbReference type="SMART" id="SM00282">
    <property type="entry name" value="LamG"/>
    <property type="match status" value="2"/>
</dbReference>
<feature type="disulfide bond" evidence="6">
    <location>
        <begin position="39"/>
        <end position="56"/>
    </location>
</feature>
<keyword evidence="5" id="KW-0325">Glycoprotein</keyword>
<organism evidence="10">
    <name type="scientific">Notodromas monacha</name>
    <dbReference type="NCBI Taxonomy" id="399045"/>
    <lineage>
        <taxon>Eukaryota</taxon>
        <taxon>Metazoa</taxon>
        <taxon>Ecdysozoa</taxon>
        <taxon>Arthropoda</taxon>
        <taxon>Crustacea</taxon>
        <taxon>Oligostraca</taxon>
        <taxon>Ostracoda</taxon>
        <taxon>Podocopa</taxon>
        <taxon>Podocopida</taxon>
        <taxon>Cypridocopina</taxon>
        <taxon>Cypridoidea</taxon>
        <taxon>Cyprididae</taxon>
        <taxon>Notodromas</taxon>
    </lineage>
</organism>
<feature type="disulfide bond" evidence="6">
    <location>
        <begin position="314"/>
        <end position="323"/>
    </location>
</feature>
<dbReference type="Pfam" id="PF00008">
    <property type="entry name" value="EGF"/>
    <property type="match status" value="2"/>
</dbReference>
<evidence type="ECO:0000256" key="5">
    <source>
        <dbReference type="ARBA" id="ARBA00023180"/>
    </source>
</evidence>
<dbReference type="AlphaFoldDB" id="A0A7R9BYU8"/>
<feature type="disulfide bond" evidence="6">
    <location>
        <begin position="354"/>
        <end position="363"/>
    </location>
</feature>
<dbReference type="EMBL" id="CAJPEX010005938">
    <property type="protein sequence ID" value="CAG0923871.1"/>
    <property type="molecule type" value="Genomic_DNA"/>
</dbReference>
<evidence type="ECO:0000256" key="7">
    <source>
        <dbReference type="PROSITE-ProRule" id="PRU00122"/>
    </source>
</evidence>
<evidence type="ECO:0000256" key="2">
    <source>
        <dbReference type="ARBA" id="ARBA00022729"/>
    </source>
</evidence>
<accession>A0A7R9BYU8</accession>
<evidence type="ECO:0000256" key="3">
    <source>
        <dbReference type="ARBA" id="ARBA00022737"/>
    </source>
</evidence>
<feature type="disulfide bond" evidence="7">
    <location>
        <begin position="525"/>
        <end position="552"/>
    </location>
</feature>
<dbReference type="FunFam" id="2.10.25.10:FF:000185">
    <property type="entry name" value="basement membrane-specific heparan sulfate proteoglycan core protein-like"/>
    <property type="match status" value="1"/>
</dbReference>
<dbReference type="Gene3D" id="2.10.25.10">
    <property type="entry name" value="Laminin"/>
    <property type="match status" value="4"/>
</dbReference>
<comment type="caution">
    <text evidence="6">Lacks conserved residue(s) required for the propagation of feature annotation.</text>
</comment>
<keyword evidence="2" id="KW-0732">Signal</keyword>
<dbReference type="Proteomes" id="UP000678499">
    <property type="component" value="Unassembled WGS sequence"/>
</dbReference>
<keyword evidence="1 6" id="KW-0245">EGF-like domain</keyword>
<name>A0A7R9BYU8_9CRUS</name>
<dbReference type="InterPro" id="IPR050372">
    <property type="entry name" value="Neurexin-related_CASP"/>
</dbReference>
<dbReference type="CDD" id="cd00110">
    <property type="entry name" value="LamG"/>
    <property type="match status" value="2"/>
</dbReference>
<dbReference type="PROSITE" id="PS00022">
    <property type="entry name" value="EGF_1"/>
    <property type="match status" value="4"/>
</dbReference>
<dbReference type="GO" id="GO:0016020">
    <property type="term" value="C:membrane"/>
    <property type="evidence" value="ECO:0007669"/>
    <property type="project" value="UniProtKB-SubCell"/>
</dbReference>
<evidence type="ECO:0000313" key="10">
    <source>
        <dbReference type="EMBL" id="CAD7283719.1"/>
    </source>
</evidence>
<dbReference type="SUPFAM" id="SSF57196">
    <property type="entry name" value="EGF/Laminin"/>
    <property type="match status" value="2"/>
</dbReference>
<dbReference type="SMART" id="SM00181">
    <property type="entry name" value="EGF"/>
    <property type="match status" value="4"/>
</dbReference>
<dbReference type="Pfam" id="PF00054">
    <property type="entry name" value="Laminin_G_1"/>
    <property type="match status" value="1"/>
</dbReference>
<keyword evidence="3" id="KW-0677">Repeat</keyword>
<reference evidence="10" key="1">
    <citation type="submission" date="2020-11" db="EMBL/GenBank/DDBJ databases">
        <authorList>
            <person name="Tran Van P."/>
        </authorList>
    </citation>
    <scope>NUCLEOTIDE SEQUENCE</scope>
</reference>
<feature type="non-terminal residue" evidence="10">
    <location>
        <position position="1"/>
    </location>
</feature>
<feature type="domain" description="Laminin G" evidence="8">
    <location>
        <begin position="110"/>
        <end position="291"/>
    </location>
</feature>
<dbReference type="PROSITE" id="PS01186">
    <property type="entry name" value="EGF_2"/>
    <property type="match status" value="3"/>
</dbReference>
<dbReference type="InterPro" id="IPR013320">
    <property type="entry name" value="ConA-like_dom_sf"/>
</dbReference>
<evidence type="ECO:0000256" key="4">
    <source>
        <dbReference type="ARBA" id="ARBA00023157"/>
    </source>
</evidence>
<keyword evidence="11" id="KW-1185">Reference proteome</keyword>
<protein>
    <submittedName>
        <fullName evidence="10">Uncharacterized protein</fullName>
    </submittedName>
</protein>
<dbReference type="CDD" id="cd00054">
    <property type="entry name" value="EGF_CA"/>
    <property type="match status" value="4"/>
</dbReference>
<dbReference type="GO" id="GO:0005509">
    <property type="term" value="F:calcium ion binding"/>
    <property type="evidence" value="ECO:0007669"/>
    <property type="project" value="InterPro"/>
</dbReference>
<feature type="domain" description="EGF-like" evidence="9">
    <location>
        <begin position="70"/>
        <end position="105"/>
    </location>
</feature>
<feature type="domain" description="Laminin G" evidence="8">
    <location>
        <begin position="370"/>
        <end position="552"/>
    </location>
</feature>
<evidence type="ECO:0000256" key="6">
    <source>
        <dbReference type="PROSITE-ProRule" id="PRU00076"/>
    </source>
</evidence>
<dbReference type="PROSITE" id="PS50025">
    <property type="entry name" value="LAM_G_DOMAIN"/>
    <property type="match status" value="2"/>
</dbReference>
<dbReference type="InterPro" id="IPR001791">
    <property type="entry name" value="Laminin_G"/>
</dbReference>
<keyword evidence="4 6" id="KW-1015">Disulfide bond</keyword>
<dbReference type="PROSITE" id="PS50026">
    <property type="entry name" value="EGF_3"/>
    <property type="match status" value="4"/>
</dbReference>
<feature type="domain" description="EGF-like" evidence="9">
    <location>
        <begin position="326"/>
        <end position="364"/>
    </location>
</feature>
<dbReference type="EMBL" id="OA887975">
    <property type="protein sequence ID" value="CAD7283719.1"/>
    <property type="molecule type" value="Genomic_DNA"/>
</dbReference>
<dbReference type="FunFam" id="2.10.25.10:FF:000118">
    <property type="entry name" value="protein delta homolog 2"/>
    <property type="match status" value="1"/>
</dbReference>
<dbReference type="SUPFAM" id="SSF49899">
    <property type="entry name" value="Concanavalin A-like lectins/glucanases"/>
    <property type="match status" value="2"/>
</dbReference>
<evidence type="ECO:0000259" key="8">
    <source>
        <dbReference type="PROSITE" id="PS50025"/>
    </source>
</evidence>
<dbReference type="OrthoDB" id="10055367at2759"/>
<feature type="domain" description="EGF-like" evidence="9">
    <location>
        <begin position="287"/>
        <end position="324"/>
    </location>
</feature>
<evidence type="ECO:0000256" key="1">
    <source>
        <dbReference type="ARBA" id="ARBA00022536"/>
    </source>
</evidence>
<feature type="domain" description="EGF-like" evidence="9">
    <location>
        <begin position="32"/>
        <end position="68"/>
    </location>
</feature>
<dbReference type="PANTHER" id="PTHR15036:SF85">
    <property type="entry name" value="SP2353, ISOFORM A"/>
    <property type="match status" value="1"/>
</dbReference>
<dbReference type="SMART" id="SM00179">
    <property type="entry name" value="EGF_CA"/>
    <property type="match status" value="4"/>
</dbReference>
<sequence>SAGCISRVLFSPGVVEDLNPIGSNSYGVTTCETCAQNPCLNGGLCQEAHSAEGYACICPSGYSGTNCQELGEVCYAGACGGGRCVQSQGGYECMCPFGKTGKRCEKEINILEPAFSEDAFAAYPTPKAVAKLDVEMRLKPETIDDSILIYCAQANDGEGDFTSLAIRDKHLEFMFDAGSGPAVIRSEREIRVGEWINVTMWRDAQKAHLKINEDKPVHGRSPGSARGLNLQTPFYLGGTDPQRIRVNRIVGVKRGFKGCVSSLKLQNRKLNLLAEHTDSANVEDCSSAAPCQRDPCGRNGVCTDFGDGQFSCTCETGFTGKLCENEPTACNTRKPCKNGGKCRESPGNEYECLCLMGYGGKDCEKTVTVETEAYIAKSGYIELPRSMLPHHSEDLPEKVAFKITTTDRNGLLFFHGPPETMDGAGMDHFTIALVDGYVTVSYELGNGPASIKWDKYPISDGVQHRVLVVRTGKTATVQVDESNVAYGEAGGILRRLNAAGNIYIGGAPALRRMTGGAHSVGLSACIKELQIGETKPVNFAKMAVQGIAVGKCDDEMWQPRAN</sequence>
<evidence type="ECO:0000259" key="9">
    <source>
        <dbReference type="PROSITE" id="PS50026"/>
    </source>
</evidence>
<dbReference type="Gene3D" id="2.60.120.200">
    <property type="match status" value="2"/>
</dbReference>
<feature type="disulfide bond" evidence="6">
    <location>
        <begin position="58"/>
        <end position="67"/>
    </location>
</feature>
<gene>
    <name evidence="10" type="ORF">NMOB1V02_LOCUS11331</name>
</gene>
<proteinExistence type="predicted"/>
<dbReference type="GO" id="GO:0071944">
    <property type="term" value="C:cell periphery"/>
    <property type="evidence" value="ECO:0007669"/>
    <property type="project" value="UniProtKB-ARBA"/>
</dbReference>
<dbReference type="InterPro" id="IPR000742">
    <property type="entry name" value="EGF"/>
</dbReference>
<feature type="disulfide bond" evidence="6">
    <location>
        <begin position="74"/>
        <end position="84"/>
    </location>
</feature>
<evidence type="ECO:0000313" key="11">
    <source>
        <dbReference type="Proteomes" id="UP000678499"/>
    </source>
</evidence>